<dbReference type="AlphaFoldDB" id="A0A4Q7Z258"/>
<sequence length="228" mass="24140">MSVNLSRLTRKTMRVRSLFLAILALGWMFGEVTHAGAQKITPPTTPNALTPPAGNSAFLLGQAVGTQGYVCLPTSAGASTASWTVNAARPEATLFVKVFDRYVEVVTHFLSPDTNPNQFAPNPLPFGSASWQSSFDSSKVWGKTLQSIPAGSDQSCPNTGAIPCLLLQSIGTEAGPTGGSFLTKTTFIQRLNTQGGSAPNTGCSILSDVGKQTLVPYTADYYFFHGDE</sequence>
<dbReference type="OrthoDB" id="114719at2"/>
<keyword evidence="2" id="KW-1185">Reference proteome</keyword>
<dbReference type="PANTHER" id="PTHR35567:SF1">
    <property type="entry name" value="CONSERVED FUNGAL PROTEIN (AFU_ORTHOLOGUE AFUA_1G14230)"/>
    <property type="match status" value="1"/>
</dbReference>
<comment type="caution">
    <text evidence="1">The sequence shown here is derived from an EMBL/GenBank/DDBJ whole genome shotgun (WGS) entry which is preliminary data.</text>
</comment>
<dbReference type="EMBL" id="SHKW01000001">
    <property type="protein sequence ID" value="RZU43609.1"/>
    <property type="molecule type" value="Genomic_DNA"/>
</dbReference>
<dbReference type="PANTHER" id="PTHR35567">
    <property type="entry name" value="MALATE DEHYDROGENASE (AFU_ORTHOLOGUE AFUA_2G13800)"/>
    <property type="match status" value="1"/>
</dbReference>
<dbReference type="InterPro" id="IPR021851">
    <property type="entry name" value="DUF3455"/>
</dbReference>
<evidence type="ECO:0000313" key="2">
    <source>
        <dbReference type="Proteomes" id="UP000292958"/>
    </source>
</evidence>
<dbReference type="Proteomes" id="UP000292958">
    <property type="component" value="Unassembled WGS sequence"/>
</dbReference>
<organism evidence="1 2">
    <name type="scientific">Edaphobacter modestus</name>
    <dbReference type="NCBI Taxonomy" id="388466"/>
    <lineage>
        <taxon>Bacteria</taxon>
        <taxon>Pseudomonadati</taxon>
        <taxon>Acidobacteriota</taxon>
        <taxon>Terriglobia</taxon>
        <taxon>Terriglobales</taxon>
        <taxon>Acidobacteriaceae</taxon>
        <taxon>Edaphobacter</taxon>
    </lineage>
</organism>
<gene>
    <name evidence="1" type="ORF">BDD14_5287</name>
</gene>
<protein>
    <submittedName>
        <fullName evidence="1">Uncharacterized protein DUF3455</fullName>
    </submittedName>
</protein>
<accession>A0A4Q7Z258</accession>
<evidence type="ECO:0000313" key="1">
    <source>
        <dbReference type="EMBL" id="RZU43609.1"/>
    </source>
</evidence>
<name>A0A4Q7Z258_9BACT</name>
<proteinExistence type="predicted"/>
<reference evidence="1 2" key="1">
    <citation type="submission" date="2019-02" db="EMBL/GenBank/DDBJ databases">
        <title>Genomic Encyclopedia of Archaeal and Bacterial Type Strains, Phase II (KMG-II): from individual species to whole genera.</title>
        <authorList>
            <person name="Goeker M."/>
        </authorList>
    </citation>
    <scope>NUCLEOTIDE SEQUENCE [LARGE SCALE GENOMIC DNA]</scope>
    <source>
        <strain evidence="1 2">DSM 18101</strain>
    </source>
</reference>
<dbReference type="Pfam" id="PF11937">
    <property type="entry name" value="DUF3455"/>
    <property type="match status" value="1"/>
</dbReference>